<gene>
    <name evidence="1" type="ORF">LTR37_014749</name>
</gene>
<protein>
    <submittedName>
        <fullName evidence="1">Uncharacterized protein</fullName>
    </submittedName>
</protein>
<name>A0ACC3MSV4_9PEZI</name>
<evidence type="ECO:0000313" key="1">
    <source>
        <dbReference type="EMBL" id="KAK3703019.1"/>
    </source>
</evidence>
<dbReference type="Proteomes" id="UP001281147">
    <property type="component" value="Unassembled WGS sequence"/>
</dbReference>
<evidence type="ECO:0000313" key="2">
    <source>
        <dbReference type="Proteomes" id="UP001281147"/>
    </source>
</evidence>
<organism evidence="1 2">
    <name type="scientific">Vermiconidia calcicola</name>
    <dbReference type="NCBI Taxonomy" id="1690605"/>
    <lineage>
        <taxon>Eukaryota</taxon>
        <taxon>Fungi</taxon>
        <taxon>Dikarya</taxon>
        <taxon>Ascomycota</taxon>
        <taxon>Pezizomycotina</taxon>
        <taxon>Dothideomycetes</taxon>
        <taxon>Dothideomycetidae</taxon>
        <taxon>Mycosphaerellales</taxon>
        <taxon>Extremaceae</taxon>
        <taxon>Vermiconidia</taxon>
    </lineage>
</organism>
<keyword evidence="2" id="KW-1185">Reference proteome</keyword>
<reference evidence="1" key="1">
    <citation type="submission" date="2023-07" db="EMBL/GenBank/DDBJ databases">
        <title>Black Yeasts Isolated from many extreme environments.</title>
        <authorList>
            <person name="Coleine C."/>
            <person name="Stajich J.E."/>
            <person name="Selbmann L."/>
        </authorList>
    </citation>
    <scope>NUCLEOTIDE SEQUENCE</scope>
    <source>
        <strain evidence="1">CCFEE 5714</strain>
    </source>
</reference>
<accession>A0ACC3MSV4</accession>
<dbReference type="EMBL" id="JAUTXU010000157">
    <property type="protein sequence ID" value="KAK3703019.1"/>
    <property type="molecule type" value="Genomic_DNA"/>
</dbReference>
<comment type="caution">
    <text evidence="1">The sequence shown here is derived from an EMBL/GenBank/DDBJ whole genome shotgun (WGS) entry which is preliminary data.</text>
</comment>
<sequence>MSPSAVYPEDDYNVVEASLNHWLDPAKGGHDHYITGTAGYYRRKFDAHPIKIKDFRGKEDEFNINTQGFGYLVSPTVGGDFRDSEKVKKEVYPETEQLLKDVTGATRVKVFSHILRNDSRDKAEKAVLDNPDVADDAPMEDVVPARFVHIDQSARGAEEVLEDNIHPPELAEKLKKTRYSIINVWRPIKKVFKDPLAMCDWRTVNEEEDLKPIMVYLPPKDTGFRYSTISEGEKFELVYTKYNPNHEWYYRSGMQPGECLLIKCFDTINDGKTARKVPHSAFTDPNGTDEKRESIEIRCLVFYEDQPLEG</sequence>
<proteinExistence type="predicted"/>